<dbReference type="UniPathway" id="UPA00051">
    <property type="reaction ID" value="UER00465"/>
</dbReference>
<dbReference type="SUPFAM" id="SSF51735">
    <property type="entry name" value="NAD(P)-binding Rossmann-fold domains"/>
    <property type="match status" value="1"/>
</dbReference>
<dbReference type="Pfam" id="PF01842">
    <property type="entry name" value="ACT"/>
    <property type="match status" value="1"/>
</dbReference>
<dbReference type="PIRSF" id="PIRSF000098">
    <property type="entry name" value="Homoser_dehydrog"/>
    <property type="match status" value="1"/>
</dbReference>
<dbReference type="NCBIfam" id="NF004976">
    <property type="entry name" value="PRK06349.1"/>
    <property type="match status" value="1"/>
</dbReference>
<dbReference type="GO" id="GO:0009088">
    <property type="term" value="P:threonine biosynthetic process"/>
    <property type="evidence" value="ECO:0007669"/>
    <property type="project" value="UniProtKB-UniPathway"/>
</dbReference>
<gene>
    <name evidence="15" type="ORF">GGQ63_000263</name>
</gene>
<dbReference type="PROSITE" id="PS01042">
    <property type="entry name" value="HOMOSER_DHGENASE"/>
    <property type="match status" value="1"/>
</dbReference>
<dbReference type="FunFam" id="3.30.360.10:FF:000005">
    <property type="entry name" value="Homoserine dehydrogenase"/>
    <property type="match status" value="1"/>
</dbReference>
<accession>A0A7W9CSS1</accession>
<dbReference type="Gene3D" id="3.30.70.260">
    <property type="match status" value="1"/>
</dbReference>
<evidence type="ECO:0000256" key="12">
    <source>
        <dbReference type="PIRSR" id="PIRSR000098-2"/>
    </source>
</evidence>
<dbReference type="InterPro" id="IPR016204">
    <property type="entry name" value="HDH"/>
</dbReference>
<comment type="caution">
    <text evidence="15">The sequence shown here is derived from an EMBL/GenBank/DDBJ whole genome shotgun (WGS) entry which is preliminary data.</text>
</comment>
<protein>
    <recommendedName>
        <fullName evidence="5">Homoserine dehydrogenase</fullName>
        <ecNumber evidence="4">1.1.1.3</ecNumber>
    </recommendedName>
</protein>
<evidence type="ECO:0000256" key="6">
    <source>
        <dbReference type="ARBA" id="ARBA00022605"/>
    </source>
</evidence>
<dbReference type="PANTHER" id="PTHR43331">
    <property type="entry name" value="HOMOSERINE DEHYDROGENASE"/>
    <property type="match status" value="1"/>
</dbReference>
<evidence type="ECO:0000256" key="3">
    <source>
        <dbReference type="ARBA" id="ARBA00006753"/>
    </source>
</evidence>
<evidence type="ECO:0000256" key="11">
    <source>
        <dbReference type="PIRSR" id="PIRSR000098-1"/>
    </source>
</evidence>
<proteinExistence type="inferred from homology"/>
<name>A0A7W9CSS1_9HYPH</name>
<evidence type="ECO:0000313" key="16">
    <source>
        <dbReference type="Proteomes" id="UP000523821"/>
    </source>
</evidence>
<dbReference type="UniPathway" id="UPA00050">
    <property type="reaction ID" value="UER00063"/>
</dbReference>
<evidence type="ECO:0000256" key="8">
    <source>
        <dbReference type="ARBA" id="ARBA00022857"/>
    </source>
</evidence>
<dbReference type="GO" id="GO:0009086">
    <property type="term" value="P:methionine biosynthetic process"/>
    <property type="evidence" value="ECO:0007669"/>
    <property type="project" value="UniProtKB-KW"/>
</dbReference>
<dbReference type="GO" id="GO:0004412">
    <property type="term" value="F:homoserine dehydrogenase activity"/>
    <property type="evidence" value="ECO:0007669"/>
    <property type="project" value="UniProtKB-EC"/>
</dbReference>
<keyword evidence="10" id="KW-0486">Methionine biosynthesis</keyword>
<dbReference type="Gene3D" id="3.30.360.10">
    <property type="entry name" value="Dihydrodipicolinate Reductase, domain 2"/>
    <property type="match status" value="1"/>
</dbReference>
<comment type="similarity">
    <text evidence="3 13">Belongs to the homoserine dehydrogenase family.</text>
</comment>
<evidence type="ECO:0000256" key="9">
    <source>
        <dbReference type="ARBA" id="ARBA00023002"/>
    </source>
</evidence>
<keyword evidence="6" id="KW-0028">Amino-acid biosynthesis</keyword>
<dbReference type="InterPro" id="IPR019811">
    <property type="entry name" value="HDH_CS"/>
</dbReference>
<evidence type="ECO:0000256" key="7">
    <source>
        <dbReference type="ARBA" id="ARBA00022697"/>
    </source>
</evidence>
<dbReference type="Proteomes" id="UP000523821">
    <property type="component" value="Unassembled WGS sequence"/>
</dbReference>
<comment type="pathway">
    <text evidence="2">Amino-acid biosynthesis; L-methionine biosynthesis via de novo pathway; L-homoserine from L-aspartate: step 3/3.</text>
</comment>
<dbReference type="InterPro" id="IPR005106">
    <property type="entry name" value="Asp/hSer_DH_NAD-bd"/>
</dbReference>
<dbReference type="SUPFAM" id="SSF55347">
    <property type="entry name" value="Glyceraldehyde-3-phosphate dehydrogenase-like, C-terminal domain"/>
    <property type="match status" value="1"/>
</dbReference>
<comment type="pathway">
    <text evidence="1">Amino-acid biosynthesis; L-threonine biosynthesis; L-threonine from L-aspartate: step 3/5.</text>
</comment>
<feature type="binding site" evidence="12">
    <location>
        <position position="107"/>
    </location>
    <ligand>
        <name>NADPH</name>
        <dbReference type="ChEBI" id="CHEBI:57783"/>
    </ligand>
</feature>
<evidence type="ECO:0000256" key="2">
    <source>
        <dbReference type="ARBA" id="ARBA00005062"/>
    </source>
</evidence>
<sequence length="441" mass="46286">MQHALRLGVAGLGTVGASLVRLVQRHGNELAVRSGRAVVIQAVSARSRGRDRGVDLSAMRWEDDPVALARAEDIDVFVELMGGAEGSALASVNAALDAGKHVVTANKALLAAHGGALARKAEAMGVSLNFEAAAAGGIPIIKTLREALAGNTISRVYGILNGTCNYILTRMEREGLSFDACLAEAQRLGYAEADPTFDIDGHDTAHKLALMTAIAFGSEIDAEAIYVEGIRSITSADIEAADELGYRIKLLGVATRSDSGIEQRVHPTMVPKSSPIARIDGVTNAVAVEADFVGRLVLQGPGAGGDATASAVMSDIADLARGDLIGTFGRPATALAPYRRATMPRHEGGYYIRLSVYDRPGAFAAIAGRMAEQGISLESIVQRRRAPRSDAPEHPVPLEPQPVVLVTYDTAEAQVKAALANVTADGHIAEQPQVIRIEPLA</sequence>
<feature type="binding site" evidence="12">
    <location>
        <position position="192"/>
    </location>
    <ligand>
        <name>L-homoserine</name>
        <dbReference type="ChEBI" id="CHEBI:57476"/>
    </ligand>
</feature>
<dbReference type="Gene3D" id="3.40.50.720">
    <property type="entry name" value="NAD(P)-binding Rossmann-like Domain"/>
    <property type="match status" value="1"/>
</dbReference>
<reference evidence="15 16" key="1">
    <citation type="submission" date="2020-08" db="EMBL/GenBank/DDBJ databases">
        <title>Genomic Encyclopedia of Type Strains, Phase IV (KMG-IV): sequencing the most valuable type-strain genomes for metagenomic binning, comparative biology and taxonomic classification.</title>
        <authorList>
            <person name="Goeker M."/>
        </authorList>
    </citation>
    <scope>NUCLEOTIDE SEQUENCE [LARGE SCALE GENOMIC DNA]</scope>
    <source>
        <strain evidence="15 16">DSM 16268</strain>
    </source>
</reference>
<evidence type="ECO:0000256" key="1">
    <source>
        <dbReference type="ARBA" id="ARBA00005056"/>
    </source>
</evidence>
<dbReference type="Pfam" id="PF00742">
    <property type="entry name" value="Homoserine_dh"/>
    <property type="match status" value="1"/>
</dbReference>
<dbReference type="AlphaFoldDB" id="A0A7W9CSS1"/>
<dbReference type="EC" id="1.1.1.3" evidence="4"/>
<dbReference type="InterPro" id="IPR001342">
    <property type="entry name" value="HDH_cat"/>
</dbReference>
<dbReference type="InterPro" id="IPR002912">
    <property type="entry name" value="ACT_dom"/>
</dbReference>
<evidence type="ECO:0000256" key="10">
    <source>
        <dbReference type="ARBA" id="ARBA00023167"/>
    </source>
</evidence>
<dbReference type="RefSeq" id="WP_183851794.1">
    <property type="nucleotide sequence ID" value="NZ_JACHOO010000001.1"/>
</dbReference>
<evidence type="ECO:0000256" key="4">
    <source>
        <dbReference type="ARBA" id="ARBA00013213"/>
    </source>
</evidence>
<dbReference type="EMBL" id="JACHOO010000001">
    <property type="protein sequence ID" value="MBB5751220.1"/>
    <property type="molecule type" value="Genomic_DNA"/>
</dbReference>
<dbReference type="GO" id="GO:0050661">
    <property type="term" value="F:NADP binding"/>
    <property type="evidence" value="ECO:0007669"/>
    <property type="project" value="InterPro"/>
</dbReference>
<evidence type="ECO:0000259" key="14">
    <source>
        <dbReference type="PROSITE" id="PS51671"/>
    </source>
</evidence>
<keyword evidence="7" id="KW-0791">Threonine biosynthesis</keyword>
<dbReference type="Pfam" id="PF03447">
    <property type="entry name" value="NAD_binding_3"/>
    <property type="match status" value="1"/>
</dbReference>
<keyword evidence="16" id="KW-1185">Reference proteome</keyword>
<dbReference type="SUPFAM" id="SSF55021">
    <property type="entry name" value="ACT-like"/>
    <property type="match status" value="1"/>
</dbReference>
<dbReference type="PROSITE" id="PS51671">
    <property type="entry name" value="ACT"/>
    <property type="match status" value="1"/>
</dbReference>
<dbReference type="PANTHER" id="PTHR43331:SF1">
    <property type="entry name" value="HOMOSERINE DEHYDROGENASE"/>
    <property type="match status" value="1"/>
</dbReference>
<dbReference type="InterPro" id="IPR045865">
    <property type="entry name" value="ACT-like_dom_sf"/>
</dbReference>
<evidence type="ECO:0000313" key="15">
    <source>
        <dbReference type="EMBL" id="MBB5751220.1"/>
    </source>
</evidence>
<feature type="active site" description="Proton donor" evidence="11">
    <location>
        <position position="207"/>
    </location>
</feature>
<keyword evidence="9 15" id="KW-0560">Oxidoreductase</keyword>
<feature type="domain" description="ACT" evidence="14">
    <location>
        <begin position="351"/>
        <end position="436"/>
    </location>
</feature>
<keyword evidence="8 12" id="KW-0521">NADP</keyword>
<organism evidence="15 16">
    <name type="scientific">Prosthecomicrobium pneumaticum</name>
    <dbReference type="NCBI Taxonomy" id="81895"/>
    <lineage>
        <taxon>Bacteria</taxon>
        <taxon>Pseudomonadati</taxon>
        <taxon>Pseudomonadota</taxon>
        <taxon>Alphaproteobacteria</taxon>
        <taxon>Hyphomicrobiales</taxon>
        <taxon>Kaistiaceae</taxon>
        <taxon>Prosthecomicrobium</taxon>
    </lineage>
</organism>
<dbReference type="InterPro" id="IPR036291">
    <property type="entry name" value="NAD(P)-bd_dom_sf"/>
</dbReference>
<dbReference type="CDD" id="cd04881">
    <property type="entry name" value="ACT_HSDH-Hom"/>
    <property type="match status" value="1"/>
</dbReference>
<evidence type="ECO:0000256" key="5">
    <source>
        <dbReference type="ARBA" id="ARBA00013376"/>
    </source>
</evidence>
<evidence type="ECO:0000256" key="13">
    <source>
        <dbReference type="RuleBase" id="RU004171"/>
    </source>
</evidence>
<feature type="binding site" evidence="12">
    <location>
        <begin position="10"/>
        <end position="17"/>
    </location>
    <ligand>
        <name>NADP(+)</name>
        <dbReference type="ChEBI" id="CHEBI:58349"/>
    </ligand>
</feature>